<dbReference type="Gene3D" id="3.40.50.880">
    <property type="match status" value="1"/>
</dbReference>
<evidence type="ECO:0000256" key="3">
    <source>
        <dbReference type="ARBA" id="ARBA00023315"/>
    </source>
</evidence>
<protein>
    <recommendedName>
        <fullName evidence="4">Homoserine O-succinyltransferase</fullName>
        <shortName evidence="4">HST</shortName>
        <ecNumber evidence="4">2.3.1.46</ecNumber>
    </recommendedName>
    <alternativeName>
        <fullName evidence="4">Homoserine transsuccinylase</fullName>
        <shortName evidence="4">HTS</shortName>
    </alternativeName>
</protein>
<dbReference type="GO" id="GO:0004414">
    <property type="term" value="F:homoserine O-acetyltransferase activity"/>
    <property type="evidence" value="ECO:0007669"/>
    <property type="project" value="UniProtKB-UniRule"/>
</dbReference>
<comment type="subcellular location">
    <subcellularLocation>
        <location evidence="4">Cytoplasm</location>
    </subcellularLocation>
</comment>
<dbReference type="EMBL" id="QYBB01000001">
    <property type="protein sequence ID" value="RYC34072.1"/>
    <property type="molecule type" value="Genomic_DNA"/>
</dbReference>
<dbReference type="UniPathway" id="UPA00051">
    <property type="reaction ID" value="UER00075"/>
</dbReference>
<dbReference type="PANTHER" id="PTHR20919">
    <property type="entry name" value="HOMOSERINE O-SUCCINYLTRANSFERASE"/>
    <property type="match status" value="1"/>
</dbReference>
<dbReference type="GO" id="GO:0009086">
    <property type="term" value="P:methionine biosynthetic process"/>
    <property type="evidence" value="ECO:0007669"/>
    <property type="project" value="UniProtKB-UniRule"/>
</dbReference>
<keyword evidence="4" id="KW-0486">Methionine biosynthesis</keyword>
<comment type="similarity">
    <text evidence="4">Belongs to the MetA family.</text>
</comment>
<feature type="active site" description="Proton acceptor" evidence="4">
    <location>
        <position position="231"/>
    </location>
</feature>
<keyword evidence="1 4" id="KW-0028">Amino-acid biosynthesis</keyword>
<dbReference type="PANTHER" id="PTHR20919:SF0">
    <property type="entry name" value="HOMOSERINE O-SUCCINYLTRANSFERASE"/>
    <property type="match status" value="1"/>
</dbReference>
<feature type="active site" evidence="4">
    <location>
        <position position="233"/>
    </location>
</feature>
<keyword evidence="3 4" id="KW-0012">Acyltransferase</keyword>
<evidence type="ECO:0000256" key="5">
    <source>
        <dbReference type="PIRSR" id="PIRSR000450-1"/>
    </source>
</evidence>
<dbReference type="OrthoDB" id="9772423at2"/>
<dbReference type="GO" id="GO:0008899">
    <property type="term" value="F:homoserine O-succinyltransferase activity"/>
    <property type="evidence" value="ECO:0007669"/>
    <property type="project" value="UniProtKB-EC"/>
</dbReference>
<comment type="function">
    <text evidence="4">Transfers a succinyl group from succinyl-CoA to L-homoserine, forming succinyl-L-homoserine.</text>
</comment>
<comment type="pathway">
    <text evidence="4">Amino-acid biosynthesis; L-methionine biosynthesis via de novo pathway; O-succinyl-L-homoserine from L-homoserine: step 1/1.</text>
</comment>
<comment type="caution">
    <text evidence="6">The sequence shown here is derived from an EMBL/GenBank/DDBJ whole genome shotgun (WGS) entry which is preliminary data.</text>
</comment>
<evidence type="ECO:0000256" key="1">
    <source>
        <dbReference type="ARBA" id="ARBA00022605"/>
    </source>
</evidence>
<dbReference type="InterPro" id="IPR033752">
    <property type="entry name" value="MetA_family"/>
</dbReference>
<sequence length="326" mass="35884">MVQGVDACLGTIEGVEPPGSIPGRRPGRLDIGLVNNMPDVALKATERQFARLLAAASGPLDVHLHLFSLGELPRGDAARSAMAGRYRGSDALERARLDALIVTGAEPLAPSLADEPYWDALTRVVDWAEHNTVSTIWSCLAAHAAVLHLDGIARRKLPRKRFGLFECVPVADGGLFAGAPSGLRVPHSRWNDLAEGDLRSHGYRIASRSMEAGIDCFTKQWASLFVFLQGHPEYDADTLFREYRRDAHRFLAGHGDDLPALPSGYFDARTEGAVADFEARARKERSLASWDAFPRDWACRLPMLNLWQASATQFYRNWLGLVAADR</sequence>
<feature type="binding site" evidence="4">
    <location>
        <position position="188"/>
    </location>
    <ligand>
        <name>substrate</name>
    </ligand>
</feature>
<reference evidence="6 7" key="2">
    <citation type="submission" date="2019-02" db="EMBL/GenBank/DDBJ databases">
        <title>'Lichenibacterium ramalinii' gen. nov. sp. nov., 'Lichenibacterium minor' gen. nov. sp. nov.</title>
        <authorList>
            <person name="Pankratov T."/>
        </authorList>
    </citation>
    <scope>NUCLEOTIDE SEQUENCE [LARGE SCALE GENOMIC DNA]</scope>
    <source>
        <strain evidence="6 7">RmlP026</strain>
    </source>
</reference>
<dbReference type="Proteomes" id="UP000290759">
    <property type="component" value="Unassembled WGS sequence"/>
</dbReference>
<keyword evidence="4" id="KW-0963">Cytoplasm</keyword>
<dbReference type="InterPro" id="IPR029062">
    <property type="entry name" value="Class_I_gatase-like"/>
</dbReference>
<evidence type="ECO:0000256" key="2">
    <source>
        <dbReference type="ARBA" id="ARBA00022679"/>
    </source>
</evidence>
<feature type="binding site" evidence="4">
    <location>
        <position position="160"/>
    </location>
    <ligand>
        <name>substrate</name>
    </ligand>
</feature>
<feature type="binding site" evidence="4">
    <location>
        <position position="245"/>
    </location>
    <ligand>
        <name>substrate</name>
    </ligand>
</feature>
<evidence type="ECO:0000313" key="7">
    <source>
        <dbReference type="Proteomes" id="UP000290759"/>
    </source>
</evidence>
<proteinExistence type="inferred from homology"/>
<reference evidence="6 7" key="1">
    <citation type="submission" date="2018-12" db="EMBL/GenBank/DDBJ databases">
        <authorList>
            <person name="Grouzdev D.S."/>
            <person name="Krutkina M.S."/>
        </authorList>
    </citation>
    <scope>NUCLEOTIDE SEQUENCE [LARGE SCALE GENOMIC DNA]</scope>
    <source>
        <strain evidence="6 7">RmlP026</strain>
    </source>
</reference>
<feature type="site" description="Important for acyl-CoA specificity" evidence="4">
    <location>
        <position position="140"/>
    </location>
</feature>
<dbReference type="HAMAP" id="MF_00295">
    <property type="entry name" value="MetA_acyltransf"/>
    <property type="match status" value="1"/>
</dbReference>
<name>A0A4Q2UBT7_9HYPH</name>
<dbReference type="EC" id="2.3.1.46" evidence="4"/>
<comment type="caution">
    <text evidence="4">Lacks conserved residue(s) required for the propagation of feature annotation.</text>
</comment>
<feature type="active site" description="Acyl-thioester intermediate" evidence="4 5">
    <location>
        <position position="139"/>
    </location>
</feature>
<dbReference type="NCBIfam" id="NF003776">
    <property type="entry name" value="PRK05368.1-3"/>
    <property type="match status" value="1"/>
</dbReference>
<accession>A0A4Q2UBT7</accession>
<dbReference type="Pfam" id="PF04204">
    <property type="entry name" value="HTS"/>
    <property type="match status" value="1"/>
</dbReference>
<comment type="catalytic activity">
    <reaction evidence="4">
        <text>L-homoserine + succinyl-CoA = O-succinyl-L-homoserine + CoA</text>
        <dbReference type="Rhea" id="RHEA:22008"/>
        <dbReference type="ChEBI" id="CHEBI:57287"/>
        <dbReference type="ChEBI" id="CHEBI:57292"/>
        <dbReference type="ChEBI" id="CHEBI:57476"/>
        <dbReference type="ChEBI" id="CHEBI:57661"/>
        <dbReference type="EC" id="2.3.1.46"/>
    </reaction>
</comment>
<dbReference type="GO" id="GO:0005737">
    <property type="term" value="C:cytoplasm"/>
    <property type="evidence" value="ECO:0007669"/>
    <property type="project" value="UniProtKB-SubCell"/>
</dbReference>
<evidence type="ECO:0000256" key="4">
    <source>
        <dbReference type="HAMAP-Rule" id="MF_00295"/>
    </source>
</evidence>
<keyword evidence="7" id="KW-1185">Reference proteome</keyword>
<feature type="site" description="Important for acyl-CoA specificity" evidence="4">
    <location>
        <position position="106"/>
    </location>
</feature>
<evidence type="ECO:0000313" key="6">
    <source>
        <dbReference type="EMBL" id="RYC34072.1"/>
    </source>
</evidence>
<organism evidence="6 7">
    <name type="scientific">Lichenibacterium minor</name>
    <dbReference type="NCBI Taxonomy" id="2316528"/>
    <lineage>
        <taxon>Bacteria</taxon>
        <taxon>Pseudomonadati</taxon>
        <taxon>Pseudomonadota</taxon>
        <taxon>Alphaproteobacteria</taxon>
        <taxon>Hyphomicrobiales</taxon>
        <taxon>Lichenihabitantaceae</taxon>
        <taxon>Lichenibacterium</taxon>
    </lineage>
</organism>
<gene>
    <name evidence="4" type="primary">metAS</name>
    <name evidence="6" type="ORF">D3273_00080</name>
</gene>
<dbReference type="AlphaFoldDB" id="A0A4Q2UBT7"/>
<keyword evidence="2 4" id="KW-0808">Transferase</keyword>
<feature type="site" description="Important for substrate specificity" evidence="4">
    <location>
        <position position="188"/>
    </location>
</feature>
<dbReference type="SUPFAM" id="SSF52317">
    <property type="entry name" value="Class I glutamine amidotransferase-like"/>
    <property type="match status" value="1"/>
</dbReference>